<feature type="compositionally biased region" description="Basic and acidic residues" evidence="2">
    <location>
        <begin position="151"/>
        <end position="162"/>
    </location>
</feature>
<comment type="caution">
    <text evidence="4">The sequence shown here is derived from an EMBL/GenBank/DDBJ whole genome shotgun (WGS) entry which is preliminary data.</text>
</comment>
<name>A0AAW2U3W7_9LAMI</name>
<feature type="coiled-coil region" evidence="1">
    <location>
        <begin position="587"/>
        <end position="638"/>
    </location>
</feature>
<protein>
    <submittedName>
        <fullName evidence="4">Uncharacterized protein</fullName>
    </submittedName>
</protein>
<feature type="region of interest" description="Disordered" evidence="2">
    <location>
        <begin position="151"/>
        <end position="182"/>
    </location>
</feature>
<reference evidence="4" key="1">
    <citation type="submission" date="2020-06" db="EMBL/GenBank/DDBJ databases">
        <authorList>
            <person name="Li T."/>
            <person name="Hu X."/>
            <person name="Zhang T."/>
            <person name="Song X."/>
            <person name="Zhang H."/>
            <person name="Dai N."/>
            <person name="Sheng W."/>
            <person name="Hou X."/>
            <person name="Wei L."/>
        </authorList>
    </citation>
    <scope>NUCLEOTIDE SEQUENCE</scope>
    <source>
        <strain evidence="4">KEN1</strain>
        <tissue evidence="4">Leaf</tissue>
    </source>
</reference>
<sequence>MDATWQVSCHGPPLIGLLHRALVTGCLGLLLFGLHWAAIRPFIFLGSCPLGPCPSFSPPNSKEEDPWFFLRVGFFVAWSGISPSSCYTGKGQLGSSYNYGKSCARKRGLITVPPHVSRLPGNRPIVRCYWESSPCFGVLFAMASSDKSVRYVGESHPDEDPSKATSKRAGSQSVGPSSGRRRSLRRMVASFRHLIDEEEGEVGGNKGEASSLGEEGRVITDLVVVPSSFTMDWGSSTLQSSHIMQLRREFSIPNSMVTYAPCPDGRAPFPPANSLSFFVAQLRLGLRFPSPSFYREVAHLFQIPLNQLVSNSFRIMASFFMIFYFNEYPVSAQVISQCFRLKRAKPGFFLFTPRSGVSILPVPNPQKNWKKGFFFVLSSWPWGFPDQWIEEPPPSIVVRERDASLLSFLILLNERPYDCRALIDERLLGHFSLSPQVEPLEEPLEYAAGENGGGAPSSHSPKGTPASSGSKGKKPMPPPRGVTSEGPAKRTRASSLGTPPIGSSKPSATPPPPPPIKEEKGVSSWPSRSSSGLGVVIPEDRRLLAPLPRENLERKVALYLMKGISVCGTLFSRYQRVPPALSSDTPSKKLEEKVKRLEKENAQFKEAKKDAASQRSQMEKELKRLSKEGEENEALRKAVEKVVRDYSYSDEGKGFLKAYWASKVDEFKKSDEYQQKVAKIAIPFLEYGFNACKDQFMAQGYPPSGEEPSFVDVKTALF</sequence>
<keyword evidence="3" id="KW-0472">Membrane</keyword>
<feature type="region of interest" description="Disordered" evidence="2">
    <location>
        <begin position="446"/>
        <end position="533"/>
    </location>
</feature>
<proteinExistence type="predicted"/>
<evidence type="ECO:0000256" key="2">
    <source>
        <dbReference type="SAM" id="MobiDB-lite"/>
    </source>
</evidence>
<keyword evidence="1" id="KW-0175">Coiled coil</keyword>
<dbReference type="EMBL" id="JACGWN010000013">
    <property type="protein sequence ID" value="KAL0411955.1"/>
    <property type="molecule type" value="Genomic_DNA"/>
</dbReference>
<dbReference type="AlphaFoldDB" id="A0AAW2U3W7"/>
<evidence type="ECO:0000256" key="3">
    <source>
        <dbReference type="SAM" id="Phobius"/>
    </source>
</evidence>
<gene>
    <name evidence="4" type="ORF">Slati_3785200</name>
</gene>
<evidence type="ECO:0000256" key="1">
    <source>
        <dbReference type="SAM" id="Coils"/>
    </source>
</evidence>
<feature type="compositionally biased region" description="Low complexity" evidence="2">
    <location>
        <begin position="460"/>
        <end position="470"/>
    </location>
</feature>
<evidence type="ECO:0000313" key="4">
    <source>
        <dbReference type="EMBL" id="KAL0411955.1"/>
    </source>
</evidence>
<feature type="transmembrane region" description="Helical" evidence="3">
    <location>
        <begin position="21"/>
        <end position="39"/>
    </location>
</feature>
<keyword evidence="3" id="KW-1133">Transmembrane helix</keyword>
<keyword evidence="3" id="KW-0812">Transmembrane</keyword>
<reference evidence="4" key="2">
    <citation type="journal article" date="2024" name="Plant">
        <title>Genomic evolution and insights into agronomic trait innovations of Sesamum species.</title>
        <authorList>
            <person name="Miao H."/>
            <person name="Wang L."/>
            <person name="Qu L."/>
            <person name="Liu H."/>
            <person name="Sun Y."/>
            <person name="Le M."/>
            <person name="Wang Q."/>
            <person name="Wei S."/>
            <person name="Zheng Y."/>
            <person name="Lin W."/>
            <person name="Duan Y."/>
            <person name="Cao H."/>
            <person name="Xiong S."/>
            <person name="Wang X."/>
            <person name="Wei L."/>
            <person name="Li C."/>
            <person name="Ma Q."/>
            <person name="Ju M."/>
            <person name="Zhao R."/>
            <person name="Li G."/>
            <person name="Mu C."/>
            <person name="Tian Q."/>
            <person name="Mei H."/>
            <person name="Zhang T."/>
            <person name="Gao T."/>
            <person name="Zhang H."/>
        </authorList>
    </citation>
    <scope>NUCLEOTIDE SEQUENCE</scope>
    <source>
        <strain evidence="4">KEN1</strain>
    </source>
</reference>
<organism evidence="4">
    <name type="scientific">Sesamum latifolium</name>
    <dbReference type="NCBI Taxonomy" id="2727402"/>
    <lineage>
        <taxon>Eukaryota</taxon>
        <taxon>Viridiplantae</taxon>
        <taxon>Streptophyta</taxon>
        <taxon>Embryophyta</taxon>
        <taxon>Tracheophyta</taxon>
        <taxon>Spermatophyta</taxon>
        <taxon>Magnoliopsida</taxon>
        <taxon>eudicotyledons</taxon>
        <taxon>Gunneridae</taxon>
        <taxon>Pentapetalae</taxon>
        <taxon>asterids</taxon>
        <taxon>lamiids</taxon>
        <taxon>Lamiales</taxon>
        <taxon>Pedaliaceae</taxon>
        <taxon>Sesamum</taxon>
    </lineage>
</organism>
<accession>A0AAW2U3W7</accession>